<keyword evidence="2 5" id="KW-0812">Transmembrane</keyword>
<dbReference type="InterPro" id="IPR017452">
    <property type="entry name" value="GPCR_Rhodpsn_7TM"/>
</dbReference>
<feature type="transmembrane region" description="Helical" evidence="5">
    <location>
        <begin position="304"/>
        <end position="323"/>
    </location>
</feature>
<dbReference type="AlphaFoldDB" id="A0A819XYF3"/>
<dbReference type="Gene3D" id="1.20.1070.10">
    <property type="entry name" value="Rhodopsin 7-helix transmembrane proteins"/>
    <property type="match status" value="1"/>
</dbReference>
<reference evidence="7" key="1">
    <citation type="submission" date="2021-02" db="EMBL/GenBank/DDBJ databases">
        <authorList>
            <person name="Nowell W R."/>
        </authorList>
    </citation>
    <scope>NUCLEOTIDE SEQUENCE</scope>
</reference>
<feature type="transmembrane region" description="Helical" evidence="5">
    <location>
        <begin position="118"/>
        <end position="144"/>
    </location>
</feature>
<gene>
    <name evidence="7" type="ORF">OXD698_LOCUS37606</name>
</gene>
<evidence type="ECO:0000256" key="3">
    <source>
        <dbReference type="ARBA" id="ARBA00022989"/>
    </source>
</evidence>
<evidence type="ECO:0000256" key="4">
    <source>
        <dbReference type="ARBA" id="ARBA00023136"/>
    </source>
</evidence>
<feature type="transmembrane region" description="Helical" evidence="5">
    <location>
        <begin position="216"/>
        <end position="235"/>
    </location>
</feature>
<evidence type="ECO:0000313" key="8">
    <source>
        <dbReference type="Proteomes" id="UP000663844"/>
    </source>
</evidence>
<accession>A0A819XYF3</accession>
<dbReference type="SUPFAM" id="SSF81321">
    <property type="entry name" value="Family A G protein-coupled receptor-like"/>
    <property type="match status" value="1"/>
</dbReference>
<feature type="transmembrane region" description="Helical" evidence="5">
    <location>
        <begin position="81"/>
        <end position="106"/>
    </location>
</feature>
<protein>
    <recommendedName>
        <fullName evidence="6">G-protein coupled receptors family 1 profile domain-containing protein</fullName>
    </recommendedName>
</protein>
<proteinExistence type="predicted"/>
<evidence type="ECO:0000256" key="5">
    <source>
        <dbReference type="SAM" id="Phobius"/>
    </source>
</evidence>
<dbReference type="Proteomes" id="UP000663844">
    <property type="component" value="Unassembled WGS sequence"/>
</dbReference>
<sequence>MVTMISNYSIEELCENNSNLLTSIRAIMLTDIYRTEDTIKKTKYAYGILITFFVFLAFINNFLCLYTLILSKKIRITSLGIYLILYCIVSLITMIGIEIDLINILYFDHNTSSTSYDFFACSFLPVLIISMASVSLWLSTCVAIERILIESSILQLFSSRKHSLIISIFLFLIISLSHIHRIFYRHIITNPLVNNLELCVFTPSSSTKIIDNLVEMLHLLGPCLIHFLCAIWVLFRIVKHKIYLNYHIRTTPTQWLSIWKQQIYNHKDFFIPPLLIIICIMPHVIIFHLLITCSDTLFRMRLNIILNFLVHIPEIFTFVIYIYPSKIYWEQFLQTKFGELLRCYCCFTKVQDRNRKLYFSNNES</sequence>
<dbReference type="EMBL" id="CAJOAZ010006694">
    <property type="protein sequence ID" value="CAF4142221.1"/>
    <property type="molecule type" value="Genomic_DNA"/>
</dbReference>
<feature type="domain" description="G-protein coupled receptors family 1 profile" evidence="6">
    <location>
        <begin position="60"/>
        <end position="321"/>
    </location>
</feature>
<name>A0A819XYF3_9BILA</name>
<feature type="transmembrane region" description="Helical" evidence="5">
    <location>
        <begin position="44"/>
        <end position="69"/>
    </location>
</feature>
<keyword evidence="4 5" id="KW-0472">Membrane</keyword>
<comment type="subcellular location">
    <subcellularLocation>
        <location evidence="1">Membrane</location>
    </subcellularLocation>
</comment>
<evidence type="ECO:0000259" key="6">
    <source>
        <dbReference type="PROSITE" id="PS50262"/>
    </source>
</evidence>
<dbReference type="PROSITE" id="PS50262">
    <property type="entry name" value="G_PROTEIN_RECEP_F1_2"/>
    <property type="match status" value="1"/>
</dbReference>
<keyword evidence="3 5" id="KW-1133">Transmembrane helix</keyword>
<feature type="transmembrane region" description="Helical" evidence="5">
    <location>
        <begin position="164"/>
        <end position="184"/>
    </location>
</feature>
<feature type="transmembrane region" description="Helical" evidence="5">
    <location>
        <begin position="269"/>
        <end position="292"/>
    </location>
</feature>
<evidence type="ECO:0000256" key="2">
    <source>
        <dbReference type="ARBA" id="ARBA00022692"/>
    </source>
</evidence>
<organism evidence="7 8">
    <name type="scientific">Adineta steineri</name>
    <dbReference type="NCBI Taxonomy" id="433720"/>
    <lineage>
        <taxon>Eukaryota</taxon>
        <taxon>Metazoa</taxon>
        <taxon>Spiralia</taxon>
        <taxon>Gnathifera</taxon>
        <taxon>Rotifera</taxon>
        <taxon>Eurotatoria</taxon>
        <taxon>Bdelloidea</taxon>
        <taxon>Adinetida</taxon>
        <taxon>Adinetidae</taxon>
        <taxon>Adineta</taxon>
    </lineage>
</organism>
<comment type="caution">
    <text evidence="7">The sequence shown here is derived from an EMBL/GenBank/DDBJ whole genome shotgun (WGS) entry which is preliminary data.</text>
</comment>
<evidence type="ECO:0000313" key="7">
    <source>
        <dbReference type="EMBL" id="CAF4142221.1"/>
    </source>
</evidence>
<dbReference type="GO" id="GO:0016020">
    <property type="term" value="C:membrane"/>
    <property type="evidence" value="ECO:0007669"/>
    <property type="project" value="UniProtKB-SubCell"/>
</dbReference>
<evidence type="ECO:0000256" key="1">
    <source>
        <dbReference type="ARBA" id="ARBA00004370"/>
    </source>
</evidence>